<dbReference type="Pfam" id="PF04055">
    <property type="entry name" value="Radical_SAM"/>
    <property type="match status" value="1"/>
</dbReference>
<accession>A0A133RW62</accession>
<dbReference type="Proteomes" id="UP000070065">
    <property type="component" value="Unassembled WGS sequence"/>
</dbReference>
<dbReference type="InterPro" id="IPR023867">
    <property type="entry name" value="Sulphatase_maturase_rSAM"/>
</dbReference>
<protein>
    <submittedName>
        <fullName evidence="7">Radical SAM domain protein</fullName>
    </submittedName>
</protein>
<dbReference type="SFLD" id="SFLDG01067">
    <property type="entry name" value="SPASM/twitch_domain_containing"/>
    <property type="match status" value="1"/>
</dbReference>
<evidence type="ECO:0000313" key="7">
    <source>
        <dbReference type="EMBL" id="KXA59412.1"/>
    </source>
</evidence>
<evidence type="ECO:0000256" key="5">
    <source>
        <dbReference type="ARBA" id="ARBA00023601"/>
    </source>
</evidence>
<reference evidence="7 8" key="1">
    <citation type="submission" date="2016-01" db="EMBL/GenBank/DDBJ databases">
        <authorList>
            <person name="Oliw E.H."/>
        </authorList>
    </citation>
    <scope>NUCLEOTIDE SEQUENCE [LARGE SCALE GENOMIC DNA]</scope>
    <source>
        <strain evidence="7 8">CMW7705B</strain>
    </source>
</reference>
<evidence type="ECO:0000256" key="1">
    <source>
        <dbReference type="ARBA" id="ARBA00022691"/>
    </source>
</evidence>
<organism evidence="7 8">
    <name type="scientific">Streptococcus mitis</name>
    <dbReference type="NCBI Taxonomy" id="28037"/>
    <lineage>
        <taxon>Bacteria</taxon>
        <taxon>Bacillati</taxon>
        <taxon>Bacillota</taxon>
        <taxon>Bacilli</taxon>
        <taxon>Lactobacillales</taxon>
        <taxon>Streptococcaceae</taxon>
        <taxon>Streptococcus</taxon>
        <taxon>Streptococcus mitis group</taxon>
    </lineage>
</organism>
<dbReference type="GO" id="GO:0016491">
    <property type="term" value="F:oxidoreductase activity"/>
    <property type="evidence" value="ECO:0007669"/>
    <property type="project" value="InterPro"/>
</dbReference>
<dbReference type="SUPFAM" id="SSF102114">
    <property type="entry name" value="Radical SAM enzymes"/>
    <property type="match status" value="1"/>
</dbReference>
<dbReference type="PROSITE" id="PS51918">
    <property type="entry name" value="RADICAL_SAM"/>
    <property type="match status" value="1"/>
</dbReference>
<dbReference type="InterPro" id="IPR058240">
    <property type="entry name" value="rSAM_sf"/>
</dbReference>
<dbReference type="GO" id="GO:0046872">
    <property type="term" value="F:metal ion binding"/>
    <property type="evidence" value="ECO:0007669"/>
    <property type="project" value="UniProtKB-KW"/>
</dbReference>
<keyword evidence="4" id="KW-0411">Iron-sulfur</keyword>
<dbReference type="Gene3D" id="3.20.20.70">
    <property type="entry name" value="Aldolase class I"/>
    <property type="match status" value="1"/>
</dbReference>
<keyword evidence="3" id="KW-0408">Iron</keyword>
<sequence length="441" mass="51870">MNFEVFNMQVLSPYILRKKSETGELFFNSKNNHSFFITNDLQDVMENDLEIKEQYENYLNKYNYFQEENEFENTIDYVRNSETETLEFTILTHGDCNFRCKYCYEKFENIKMSRETEIAIVEFTEKLLSESMFKSLHVSWFGGEPLLGLKTIKNLSEKFISICSQNGLDYSASITTNGYLLNERMIHQLILDYRVSNFQITIDGDEESHNFQRVLRNGKGSYIKILENIKGLQNSNLNFYCNLRFNISKENFNNVKIFLDSDGKYFKHDKRFRFYFYNVGSWGCGERAQNYKVTLPNSDASFELSKFAIKKGYNVPAARSIITNLFNCYANRKNHYTINVKGVIQTCTVALYSKSNIFGSVHSKFNQEKFDKWHLNMDSDCKQCPIALICKSGFCPPKHRSNKQRTLCNQIKKKIDKNLELFMLNKEYCDYLDAIREGVKR</sequence>
<keyword evidence="2" id="KW-0479">Metal-binding</keyword>
<gene>
    <name evidence="7" type="ORF">HMPREF3228_01405</name>
</gene>
<dbReference type="AlphaFoldDB" id="A0A133RW62"/>
<evidence type="ECO:0000259" key="6">
    <source>
        <dbReference type="PROSITE" id="PS51918"/>
    </source>
</evidence>
<dbReference type="GO" id="GO:0051536">
    <property type="term" value="F:iron-sulfur cluster binding"/>
    <property type="evidence" value="ECO:0007669"/>
    <property type="project" value="UniProtKB-KW"/>
</dbReference>
<proteinExistence type="inferred from homology"/>
<evidence type="ECO:0000313" key="8">
    <source>
        <dbReference type="Proteomes" id="UP000070065"/>
    </source>
</evidence>
<dbReference type="UniPathway" id="UPA00782"/>
<dbReference type="CDD" id="cd01335">
    <property type="entry name" value="Radical_SAM"/>
    <property type="match status" value="1"/>
</dbReference>
<dbReference type="InterPro" id="IPR007197">
    <property type="entry name" value="rSAM"/>
</dbReference>
<dbReference type="PANTHER" id="PTHR43273:SF3">
    <property type="entry name" value="ANAEROBIC SULFATASE-MATURATING ENZYME HOMOLOG ASLB-RELATED"/>
    <property type="match status" value="1"/>
</dbReference>
<evidence type="ECO:0000256" key="3">
    <source>
        <dbReference type="ARBA" id="ARBA00023004"/>
    </source>
</evidence>
<dbReference type="PATRIC" id="fig|28037.231.peg.1397"/>
<keyword evidence="1" id="KW-0949">S-adenosyl-L-methionine</keyword>
<evidence type="ECO:0000256" key="2">
    <source>
        <dbReference type="ARBA" id="ARBA00022723"/>
    </source>
</evidence>
<dbReference type="InterPro" id="IPR013785">
    <property type="entry name" value="Aldolase_TIM"/>
</dbReference>
<feature type="domain" description="Radical SAM core" evidence="6">
    <location>
        <begin position="78"/>
        <end position="316"/>
    </location>
</feature>
<dbReference type="EMBL" id="LRQR01000088">
    <property type="protein sequence ID" value="KXA59412.1"/>
    <property type="molecule type" value="Genomic_DNA"/>
</dbReference>
<name>A0A133RW62_STRMT</name>
<dbReference type="SFLD" id="SFLDS00029">
    <property type="entry name" value="Radical_SAM"/>
    <property type="match status" value="1"/>
</dbReference>
<evidence type="ECO:0000256" key="4">
    <source>
        <dbReference type="ARBA" id="ARBA00023014"/>
    </source>
</evidence>
<comment type="caution">
    <text evidence="7">The sequence shown here is derived from an EMBL/GenBank/DDBJ whole genome shotgun (WGS) entry which is preliminary data.</text>
</comment>
<comment type="similarity">
    <text evidence="5">Belongs to the radical SAM superfamily. Anaerobic sulfatase-maturating enzyme family.</text>
</comment>
<dbReference type="PANTHER" id="PTHR43273">
    <property type="entry name" value="ANAEROBIC SULFATASE-MATURATING ENZYME HOMOLOG ASLB-RELATED"/>
    <property type="match status" value="1"/>
</dbReference>